<dbReference type="RefSeq" id="XP_033533720.1">
    <property type="nucleotide sequence ID" value="XM_033679600.1"/>
</dbReference>
<keyword evidence="6 8" id="KW-1015">Disulfide bond</keyword>
<reference evidence="12" key="2">
    <citation type="submission" date="2020-04" db="EMBL/GenBank/DDBJ databases">
        <authorList>
            <consortium name="NCBI Genome Project"/>
        </authorList>
    </citation>
    <scope>NUCLEOTIDE SEQUENCE</scope>
    <source>
        <strain evidence="12">CBS 781.70</strain>
    </source>
</reference>
<keyword evidence="4 8" id="KW-0653">Protein transport</keyword>
<evidence type="ECO:0000256" key="1">
    <source>
        <dbReference type="ARBA" id="ARBA00004137"/>
    </source>
</evidence>
<evidence type="ECO:0000256" key="4">
    <source>
        <dbReference type="ARBA" id="ARBA00022927"/>
    </source>
</evidence>
<comment type="similarity">
    <text evidence="2 8">Belongs to the small Tim family.</text>
</comment>
<keyword evidence="3 8" id="KW-0999">Mitochondrion inner membrane</keyword>
<protein>
    <recommendedName>
        <fullName evidence="8">Mitochondrial import inner membrane translocase subunit</fullName>
    </recommendedName>
</protein>
<evidence type="ECO:0000256" key="6">
    <source>
        <dbReference type="ARBA" id="ARBA00023157"/>
    </source>
</evidence>
<dbReference type="GO" id="GO:0015031">
    <property type="term" value="P:protein transport"/>
    <property type="evidence" value="ECO:0007669"/>
    <property type="project" value="UniProtKB-KW"/>
</dbReference>
<comment type="subunit">
    <text evidence="8">Heterohexamer.</text>
</comment>
<evidence type="ECO:0000256" key="8">
    <source>
        <dbReference type="RuleBase" id="RU367043"/>
    </source>
</evidence>
<evidence type="ECO:0000313" key="10">
    <source>
        <dbReference type="EMBL" id="KAF1812089.1"/>
    </source>
</evidence>
<accession>A0A6G1G2Q5</accession>
<keyword evidence="8" id="KW-0813">Transport</keyword>
<feature type="domain" description="Tim10-like" evidence="9">
    <location>
        <begin position="33"/>
        <end position="97"/>
    </location>
</feature>
<evidence type="ECO:0000313" key="12">
    <source>
        <dbReference type="RefSeq" id="XP_033533720.1"/>
    </source>
</evidence>
<keyword evidence="5 8" id="KW-0811">Translocation</keyword>
<dbReference type="Pfam" id="PF02953">
    <property type="entry name" value="zf-Tim10_DDP"/>
    <property type="match status" value="1"/>
</dbReference>
<comment type="function">
    <text evidence="8">Mitochondrial intermembrane chaperone that participates in the import and insertion of some multi-pass transmembrane proteins into the mitochondrial inner membrane. Also required for the transfer of beta-barrel precursors from the TOM complex to the sorting and assembly machinery (SAM complex) of the outer membrane. Acts as a chaperone-like protein that protects the hydrophobic precursors from aggregation and guide them through the mitochondrial intermembrane space.</text>
</comment>
<reference evidence="12" key="3">
    <citation type="submission" date="2025-04" db="UniProtKB">
        <authorList>
            <consortium name="RefSeq"/>
        </authorList>
    </citation>
    <scope>IDENTIFICATION</scope>
    <source>
        <strain evidence="12">CBS 781.70</strain>
    </source>
</reference>
<dbReference type="Gene3D" id="1.10.287.810">
    <property type="entry name" value="Mitochondrial import inner membrane translocase subunit tim13 like domains"/>
    <property type="match status" value="1"/>
</dbReference>
<organism evidence="10">
    <name type="scientific">Eremomyces bilateralis CBS 781.70</name>
    <dbReference type="NCBI Taxonomy" id="1392243"/>
    <lineage>
        <taxon>Eukaryota</taxon>
        <taxon>Fungi</taxon>
        <taxon>Dikarya</taxon>
        <taxon>Ascomycota</taxon>
        <taxon>Pezizomycotina</taxon>
        <taxon>Dothideomycetes</taxon>
        <taxon>Dothideomycetes incertae sedis</taxon>
        <taxon>Eremomycetales</taxon>
        <taxon>Eremomycetaceae</taxon>
        <taxon>Eremomyces</taxon>
    </lineage>
</organism>
<dbReference type="InterPro" id="IPR035427">
    <property type="entry name" value="Tim10-like_dom_sf"/>
</dbReference>
<gene>
    <name evidence="10 12" type="ORF">P152DRAFT_459046</name>
</gene>
<evidence type="ECO:0000256" key="5">
    <source>
        <dbReference type="ARBA" id="ARBA00023010"/>
    </source>
</evidence>
<keyword evidence="11" id="KW-1185">Reference proteome</keyword>
<evidence type="ECO:0000259" key="9">
    <source>
        <dbReference type="Pfam" id="PF02953"/>
    </source>
</evidence>
<dbReference type="GO" id="GO:0005743">
    <property type="term" value="C:mitochondrial inner membrane"/>
    <property type="evidence" value="ECO:0007669"/>
    <property type="project" value="UniProtKB-SubCell"/>
</dbReference>
<dbReference type="OrthoDB" id="344165at2759"/>
<sequence length="100" mass="11119">MESILGGGGNVPTTAGGVDLTKLSDTDKAELRQFIQAESQKASLQQSIHSLTDLCFRKCITARIANGKLDKYEEPCMTNCVERFLDGTQLIVRQLEQMRR</sequence>
<dbReference type="AlphaFoldDB" id="A0A6G1G2Q5"/>
<comment type="domain">
    <text evidence="8">The twin CX3C motif contains 4 conserved Cys residues that form 2 disulfide bonds in the mitochondrial intermembrane space.</text>
</comment>
<keyword evidence="3 8" id="KW-0472">Membrane</keyword>
<reference evidence="10 12" key="1">
    <citation type="submission" date="2020-01" db="EMBL/GenBank/DDBJ databases">
        <authorList>
            <consortium name="DOE Joint Genome Institute"/>
            <person name="Haridas S."/>
            <person name="Albert R."/>
            <person name="Binder M."/>
            <person name="Bloem J."/>
            <person name="Labutti K."/>
            <person name="Salamov A."/>
            <person name="Andreopoulos B."/>
            <person name="Baker S.E."/>
            <person name="Barry K."/>
            <person name="Bills G."/>
            <person name="Bluhm B.H."/>
            <person name="Cannon C."/>
            <person name="Castanera R."/>
            <person name="Culley D.E."/>
            <person name="Daum C."/>
            <person name="Ezra D."/>
            <person name="Gonzalez J.B."/>
            <person name="Henrissat B."/>
            <person name="Kuo A."/>
            <person name="Liang C."/>
            <person name="Lipzen A."/>
            <person name="Lutzoni F."/>
            <person name="Magnuson J."/>
            <person name="Mondo S."/>
            <person name="Nolan M."/>
            <person name="Ohm R."/>
            <person name="Pangilinan J."/>
            <person name="Park H.-J."/>
            <person name="Ramirez L."/>
            <person name="Alfaro M."/>
            <person name="Sun H."/>
            <person name="Tritt A."/>
            <person name="Yoshinaga Y."/>
            <person name="Zwiers L.-H."/>
            <person name="Turgeon B.G."/>
            <person name="Goodwin S.B."/>
            <person name="Spatafora J.W."/>
            <person name="Crous P.W."/>
            <person name="Grigoriev I.V."/>
        </authorList>
    </citation>
    <scope>NUCLEOTIDE SEQUENCE</scope>
    <source>
        <strain evidence="10 12">CBS 781.70</strain>
    </source>
</reference>
<proteinExistence type="inferred from homology"/>
<evidence type="ECO:0000256" key="3">
    <source>
        <dbReference type="ARBA" id="ARBA00022792"/>
    </source>
</evidence>
<dbReference type="GeneID" id="54420170"/>
<dbReference type="EMBL" id="ML975159">
    <property type="protein sequence ID" value="KAF1812089.1"/>
    <property type="molecule type" value="Genomic_DNA"/>
</dbReference>
<evidence type="ECO:0000256" key="7">
    <source>
        <dbReference type="ARBA" id="ARBA00023186"/>
    </source>
</evidence>
<dbReference type="InterPro" id="IPR004217">
    <property type="entry name" value="Tim10-like"/>
</dbReference>
<evidence type="ECO:0000256" key="2">
    <source>
        <dbReference type="ARBA" id="ARBA00006720"/>
    </source>
</evidence>
<evidence type="ECO:0000313" key="11">
    <source>
        <dbReference type="Proteomes" id="UP000504638"/>
    </source>
</evidence>
<keyword evidence="7 8" id="KW-0143">Chaperone</keyword>
<comment type="subcellular location">
    <subcellularLocation>
        <location evidence="1 8">Mitochondrion inner membrane</location>
        <topology evidence="1 8">Peripheral membrane protein</topology>
        <orientation evidence="1 8">Intermembrane side</orientation>
    </subcellularLocation>
</comment>
<keyword evidence="8" id="KW-0496">Mitochondrion</keyword>
<dbReference type="SUPFAM" id="SSF144122">
    <property type="entry name" value="Tim10-like"/>
    <property type="match status" value="1"/>
</dbReference>
<dbReference type="Proteomes" id="UP000504638">
    <property type="component" value="Unplaced"/>
</dbReference>
<name>A0A6G1G2Q5_9PEZI</name>